<comment type="caution">
    <text evidence="2">The sequence shown here is derived from an EMBL/GenBank/DDBJ whole genome shotgun (WGS) entry which is preliminary data.</text>
</comment>
<dbReference type="Proteomes" id="UP000054783">
    <property type="component" value="Unassembled WGS sequence"/>
</dbReference>
<accession>A0A0V1A2E1</accession>
<protein>
    <submittedName>
        <fullName evidence="2">Uncharacterized protein</fullName>
    </submittedName>
</protein>
<reference evidence="2 3" key="1">
    <citation type="submission" date="2015-01" db="EMBL/GenBank/DDBJ databases">
        <title>Evolution of Trichinella species and genotypes.</title>
        <authorList>
            <person name="Korhonen P.K."/>
            <person name="Edoardo P."/>
            <person name="Giuseppe L.R."/>
            <person name="Gasser R.B."/>
        </authorList>
    </citation>
    <scope>NUCLEOTIDE SEQUENCE [LARGE SCALE GENOMIC DNA]</scope>
    <source>
        <strain evidence="2">ISS2496</strain>
    </source>
</reference>
<evidence type="ECO:0000256" key="1">
    <source>
        <dbReference type="SAM" id="Phobius"/>
    </source>
</evidence>
<keyword evidence="3" id="KW-1185">Reference proteome</keyword>
<keyword evidence="1" id="KW-0472">Membrane</keyword>
<proteinExistence type="predicted"/>
<evidence type="ECO:0000313" key="3">
    <source>
        <dbReference type="Proteomes" id="UP000054783"/>
    </source>
</evidence>
<keyword evidence="1" id="KW-1133">Transmembrane helix</keyword>
<feature type="transmembrane region" description="Helical" evidence="1">
    <location>
        <begin position="21"/>
        <end position="39"/>
    </location>
</feature>
<evidence type="ECO:0000313" key="2">
    <source>
        <dbReference type="EMBL" id="KRY18563.1"/>
    </source>
</evidence>
<gene>
    <name evidence="2" type="ORF">T12_224</name>
</gene>
<sequence>MKQVGILKKNNQIYICLCKPYFLKYAWNFTVFSILLHYWPRRGCDRLFREKLFLTFKLMMISIDFPTRLWTFCGKLVTLFPWSFSLSINIYHAALFV</sequence>
<keyword evidence="1" id="KW-0812">Transmembrane</keyword>
<name>A0A0V1A2E1_9BILA</name>
<organism evidence="2 3">
    <name type="scientific">Trichinella patagoniensis</name>
    <dbReference type="NCBI Taxonomy" id="990121"/>
    <lineage>
        <taxon>Eukaryota</taxon>
        <taxon>Metazoa</taxon>
        <taxon>Ecdysozoa</taxon>
        <taxon>Nematoda</taxon>
        <taxon>Enoplea</taxon>
        <taxon>Dorylaimia</taxon>
        <taxon>Trichinellida</taxon>
        <taxon>Trichinellidae</taxon>
        <taxon>Trichinella</taxon>
    </lineage>
</organism>
<dbReference type="AlphaFoldDB" id="A0A0V1A2E1"/>
<dbReference type="EMBL" id="JYDQ01000045">
    <property type="protein sequence ID" value="KRY18563.1"/>
    <property type="molecule type" value="Genomic_DNA"/>
</dbReference>